<keyword evidence="10" id="KW-1185">Reference proteome</keyword>
<dbReference type="NCBIfam" id="TIGR00675">
    <property type="entry name" value="dcm"/>
    <property type="match status" value="1"/>
</dbReference>
<organism evidence="9 10">
    <name type="scientific">Cecembia lonarensis (strain CCUG 58316 / KCTC 22772 / LW9)</name>
    <dbReference type="NCBI Taxonomy" id="1225176"/>
    <lineage>
        <taxon>Bacteria</taxon>
        <taxon>Pseudomonadati</taxon>
        <taxon>Bacteroidota</taxon>
        <taxon>Cytophagia</taxon>
        <taxon>Cytophagales</taxon>
        <taxon>Cyclobacteriaceae</taxon>
        <taxon>Cecembia</taxon>
    </lineage>
</organism>
<dbReference type="InterPro" id="IPR001525">
    <property type="entry name" value="C5_MeTfrase"/>
</dbReference>
<dbReference type="PROSITE" id="PS00094">
    <property type="entry name" value="C5_MTASE_1"/>
    <property type="match status" value="1"/>
</dbReference>
<dbReference type="CDD" id="cd00315">
    <property type="entry name" value="Cyt_C5_DNA_methylase"/>
    <property type="match status" value="1"/>
</dbReference>
<dbReference type="GO" id="GO:0003886">
    <property type="term" value="F:DNA (cytosine-5-)-methyltransferase activity"/>
    <property type="evidence" value="ECO:0007669"/>
    <property type="project" value="UniProtKB-EC"/>
</dbReference>
<sequence length="418" mass="47317">MELKEKNLSSIDEVFGKKVKQLNSESVEFGRAAITHYMQSESSEKPFFKNAAIKFYKEFSDCEDSSSIEVSEDAIQYSLFQNQAPFAEPIGKPSFKFIDLFAGIGGFRLAMQSLGGKCVFSSEWDEQAKKTYFANFGEVPFGDITKEETKQFIPDGFDVLCAGFPCQAFSIAGRRGGFEDTRGTLFFDVAEIIRRKKPKAFFLENVKGLVNHDRGRTLATILNVLREDLGYFVPEPKVINAKDFGVPQNRERIFIVGFRKDLGITDFSYPEPLEEVIAFEDVKERESVSVKYYLSTQYLKTLKEHKKRHESKGNGFGYEIIPDDGIANAVVCGGMGRERNLVRDYRLEDFTPITHIRGEVNTEGIRKMTPREWARLQGFPDDFVFPVADASKYKQLGNSVAVPAIRATAEQICNKILK</sequence>
<evidence type="ECO:0000256" key="1">
    <source>
        <dbReference type="ARBA" id="ARBA00022603"/>
    </source>
</evidence>
<comment type="similarity">
    <text evidence="6 7">Belongs to the class I-like SAM-binding methyltransferase superfamily. C5-methyltransferase family.</text>
</comment>
<dbReference type="SUPFAM" id="SSF53335">
    <property type="entry name" value="S-adenosyl-L-methionine-dependent methyltransferases"/>
    <property type="match status" value="1"/>
</dbReference>
<dbReference type="OrthoDB" id="32195at2"/>
<dbReference type="PROSITE" id="PS51679">
    <property type="entry name" value="SAM_MT_C5"/>
    <property type="match status" value="1"/>
</dbReference>
<dbReference type="GO" id="GO:0009307">
    <property type="term" value="P:DNA restriction-modification system"/>
    <property type="evidence" value="ECO:0007669"/>
    <property type="project" value="UniProtKB-KW"/>
</dbReference>
<gene>
    <name evidence="9" type="primary">hpaIIM</name>
    <name evidence="9" type="ORF">B879_00569</name>
</gene>
<dbReference type="EC" id="2.1.1.37" evidence="8"/>
<evidence type="ECO:0000256" key="4">
    <source>
        <dbReference type="ARBA" id="ARBA00022747"/>
    </source>
</evidence>
<keyword evidence="4" id="KW-0680">Restriction system</keyword>
<feature type="active site" evidence="6">
    <location>
        <position position="166"/>
    </location>
</feature>
<dbReference type="InterPro" id="IPR018117">
    <property type="entry name" value="C5_DNA_meth_AS"/>
</dbReference>
<protein>
    <recommendedName>
        <fullName evidence="8">Cytosine-specific methyltransferase</fullName>
        <ecNumber evidence="8">2.1.1.37</ecNumber>
    </recommendedName>
</protein>
<evidence type="ECO:0000256" key="2">
    <source>
        <dbReference type="ARBA" id="ARBA00022679"/>
    </source>
</evidence>
<dbReference type="REBASE" id="56363">
    <property type="entry name" value="M.CloLW9ORF569P"/>
</dbReference>
<evidence type="ECO:0000256" key="3">
    <source>
        <dbReference type="ARBA" id="ARBA00022691"/>
    </source>
</evidence>
<evidence type="ECO:0000256" key="6">
    <source>
        <dbReference type="PROSITE-ProRule" id="PRU01016"/>
    </source>
</evidence>
<reference evidence="9 10" key="1">
    <citation type="journal article" date="2012" name="J. Bacteriol.">
        <title>Draft Genome Sequence of Cecembia lonarensis Strain LW9T, Isolated from Lonar Lake, a Haloalkaline Lake in India.</title>
        <authorList>
            <person name="Shivaji S."/>
            <person name="Ara S."/>
            <person name="Singh A."/>
            <person name="Pinnaka A.K."/>
        </authorList>
    </citation>
    <scope>NUCLEOTIDE SEQUENCE [LARGE SCALE GENOMIC DNA]</scope>
    <source>
        <strain evidence="9 10">LW9</strain>
    </source>
</reference>
<dbReference type="RefSeq" id="WP_009183618.1">
    <property type="nucleotide sequence ID" value="NZ_AMGM01000005.1"/>
</dbReference>
<comment type="catalytic activity">
    <reaction evidence="5 8">
        <text>a 2'-deoxycytidine in DNA + S-adenosyl-L-methionine = a 5-methyl-2'-deoxycytidine in DNA + S-adenosyl-L-homocysteine + H(+)</text>
        <dbReference type="Rhea" id="RHEA:13681"/>
        <dbReference type="Rhea" id="RHEA-COMP:11369"/>
        <dbReference type="Rhea" id="RHEA-COMP:11370"/>
        <dbReference type="ChEBI" id="CHEBI:15378"/>
        <dbReference type="ChEBI" id="CHEBI:57856"/>
        <dbReference type="ChEBI" id="CHEBI:59789"/>
        <dbReference type="ChEBI" id="CHEBI:85452"/>
        <dbReference type="ChEBI" id="CHEBI:85454"/>
        <dbReference type="EC" id="2.1.1.37"/>
    </reaction>
</comment>
<evidence type="ECO:0000256" key="7">
    <source>
        <dbReference type="RuleBase" id="RU000416"/>
    </source>
</evidence>
<name>K1M3J6_CECL9</name>
<dbReference type="EMBL" id="AMGM01000005">
    <property type="protein sequence ID" value="EKB50824.1"/>
    <property type="molecule type" value="Genomic_DNA"/>
</dbReference>
<dbReference type="Pfam" id="PF00145">
    <property type="entry name" value="DNA_methylase"/>
    <property type="match status" value="1"/>
</dbReference>
<keyword evidence="2 6" id="KW-0808">Transferase</keyword>
<dbReference type="GO" id="GO:0032259">
    <property type="term" value="P:methylation"/>
    <property type="evidence" value="ECO:0007669"/>
    <property type="project" value="UniProtKB-KW"/>
</dbReference>
<dbReference type="Proteomes" id="UP000004478">
    <property type="component" value="Unassembled WGS sequence"/>
</dbReference>
<comment type="caution">
    <text evidence="9">The sequence shown here is derived from an EMBL/GenBank/DDBJ whole genome shotgun (WGS) entry which is preliminary data.</text>
</comment>
<dbReference type="Gene3D" id="3.40.50.150">
    <property type="entry name" value="Vaccinia Virus protein VP39"/>
    <property type="match status" value="1"/>
</dbReference>
<accession>K1M3J6</accession>
<dbReference type="PATRIC" id="fig|1225176.3.peg.604"/>
<evidence type="ECO:0000313" key="9">
    <source>
        <dbReference type="EMBL" id="EKB50824.1"/>
    </source>
</evidence>
<keyword evidence="3 6" id="KW-0949">S-adenosyl-L-methionine</keyword>
<dbReference type="PRINTS" id="PR00105">
    <property type="entry name" value="C5METTRFRASE"/>
</dbReference>
<evidence type="ECO:0000256" key="5">
    <source>
        <dbReference type="ARBA" id="ARBA00047422"/>
    </source>
</evidence>
<proteinExistence type="inferred from homology"/>
<dbReference type="Gene3D" id="3.90.120.30">
    <property type="match status" value="1"/>
</dbReference>
<evidence type="ECO:0000256" key="8">
    <source>
        <dbReference type="RuleBase" id="RU000417"/>
    </source>
</evidence>
<dbReference type="InterPro" id="IPR050750">
    <property type="entry name" value="C5-MTase"/>
</dbReference>
<dbReference type="InterPro" id="IPR029063">
    <property type="entry name" value="SAM-dependent_MTases_sf"/>
</dbReference>
<keyword evidence="1 6" id="KW-0489">Methyltransferase</keyword>
<dbReference type="PANTHER" id="PTHR46098:SF1">
    <property type="entry name" value="TRNA (CYTOSINE(38)-C(5))-METHYLTRANSFERASE"/>
    <property type="match status" value="1"/>
</dbReference>
<dbReference type="PANTHER" id="PTHR46098">
    <property type="entry name" value="TRNA (CYTOSINE(38)-C(5))-METHYLTRANSFERASE"/>
    <property type="match status" value="1"/>
</dbReference>
<dbReference type="AlphaFoldDB" id="K1M3J6"/>
<evidence type="ECO:0000313" key="10">
    <source>
        <dbReference type="Proteomes" id="UP000004478"/>
    </source>
</evidence>